<dbReference type="OrthoDB" id="6020557at2759"/>
<evidence type="ECO:0000313" key="4">
    <source>
        <dbReference type="Proteomes" id="UP000594262"/>
    </source>
</evidence>
<dbReference type="GeneID" id="136803379"/>
<dbReference type="Proteomes" id="UP000594262">
    <property type="component" value="Unplaced"/>
</dbReference>
<evidence type="ECO:0000313" key="3">
    <source>
        <dbReference type="EnsemblMetazoa" id="CLYHEMP016724.1"/>
    </source>
</evidence>
<dbReference type="EnsemblMetazoa" id="CLYHEMT016724.1">
    <property type="protein sequence ID" value="CLYHEMP016724.1"/>
    <property type="gene ID" value="CLYHEMG016724"/>
</dbReference>
<dbReference type="PANTHER" id="PTHR21021:SF16">
    <property type="entry name" value="TIP41-LIKE PROTEIN"/>
    <property type="match status" value="1"/>
</dbReference>
<dbReference type="PANTHER" id="PTHR21021">
    <property type="entry name" value="GAF/PUTATIVE CYTOSKELETAL PROTEIN"/>
    <property type="match status" value="1"/>
</dbReference>
<dbReference type="GO" id="GO:0031929">
    <property type="term" value="P:TOR signaling"/>
    <property type="evidence" value="ECO:0007669"/>
    <property type="project" value="TreeGrafter"/>
</dbReference>
<protein>
    <recommendedName>
        <fullName evidence="2">TIP41-like protein</fullName>
    </recommendedName>
</protein>
<dbReference type="GO" id="GO:0005829">
    <property type="term" value="C:cytosol"/>
    <property type="evidence" value="ECO:0007669"/>
    <property type="project" value="TreeGrafter"/>
</dbReference>
<evidence type="ECO:0000256" key="2">
    <source>
        <dbReference type="ARBA" id="ARBA00018951"/>
    </source>
</evidence>
<dbReference type="RefSeq" id="XP_066916204.1">
    <property type="nucleotide sequence ID" value="XM_067060103.1"/>
</dbReference>
<dbReference type="Pfam" id="PF04176">
    <property type="entry name" value="TIP41"/>
    <property type="match status" value="1"/>
</dbReference>
<dbReference type="InterPro" id="IPR051330">
    <property type="entry name" value="Phosphatase_reg/MetRdx"/>
</dbReference>
<dbReference type="AlphaFoldDB" id="A0A7M5X351"/>
<accession>A0A7M5X351</accession>
<reference evidence="3" key="1">
    <citation type="submission" date="2021-01" db="UniProtKB">
        <authorList>
            <consortium name="EnsemblMetazoa"/>
        </authorList>
    </citation>
    <scope>IDENTIFICATION</scope>
</reference>
<sequence>MEGPPADGDCSFGPWQISSRRSPILKSNEAESLEKELGIPLPEMLFGDTNLTIHNKEHDFKIVFCAKDALKLVDNEKDLMKVAVAEAWQESRKDCEYIKNVIRPFDWTYTTAYKGTIVNDTNVTEKMTEERIDVEKLKKKERIHFYTDLILFEDELGDNGISKMNVKMRVMPLSFFVLLRFFLRVDDVLIRIYDTRIFHEAGTNYILREYSAKEKKIKDLRNPLADENILVDDLDCIHEEFAKIIFEPSVER</sequence>
<comment type="similarity">
    <text evidence="1">Belongs to the TIP41 family.</text>
</comment>
<name>A0A7M5X351_9CNID</name>
<organism evidence="3 4">
    <name type="scientific">Clytia hemisphaerica</name>
    <dbReference type="NCBI Taxonomy" id="252671"/>
    <lineage>
        <taxon>Eukaryota</taxon>
        <taxon>Metazoa</taxon>
        <taxon>Cnidaria</taxon>
        <taxon>Hydrozoa</taxon>
        <taxon>Hydroidolina</taxon>
        <taxon>Leptothecata</taxon>
        <taxon>Obeliida</taxon>
        <taxon>Clytiidae</taxon>
        <taxon>Clytia</taxon>
    </lineage>
</organism>
<evidence type="ECO:0000256" key="1">
    <source>
        <dbReference type="ARBA" id="ARBA00006658"/>
    </source>
</evidence>
<dbReference type="InterPro" id="IPR007303">
    <property type="entry name" value="TIP41-like"/>
</dbReference>
<proteinExistence type="inferred from homology"/>
<keyword evidence="4" id="KW-1185">Reference proteome</keyword>